<dbReference type="EMBL" id="LMTZ01000086">
    <property type="protein sequence ID" value="KST67558.1"/>
    <property type="molecule type" value="Genomic_DNA"/>
</dbReference>
<dbReference type="PANTHER" id="PTHR48109">
    <property type="entry name" value="DIHYDROOROTATE DEHYDROGENASE (QUINONE), MITOCHONDRIAL-RELATED"/>
    <property type="match status" value="1"/>
</dbReference>
<dbReference type="NCBIfam" id="NF003651">
    <property type="entry name" value="PRK05286.2-4"/>
    <property type="match status" value="1"/>
</dbReference>
<dbReference type="GO" id="GO:0005886">
    <property type="term" value="C:plasma membrane"/>
    <property type="evidence" value="ECO:0007669"/>
    <property type="project" value="UniProtKB-SubCell"/>
</dbReference>
<comment type="subunit">
    <text evidence="11">Monomer.</text>
</comment>
<dbReference type="NCBIfam" id="TIGR01036">
    <property type="entry name" value="pyrD_sub2"/>
    <property type="match status" value="1"/>
</dbReference>
<dbReference type="SUPFAM" id="SSF51395">
    <property type="entry name" value="FMN-linked oxidoreductases"/>
    <property type="match status" value="1"/>
</dbReference>
<feature type="binding site" evidence="11">
    <location>
        <position position="102"/>
    </location>
    <ligand>
        <name>FMN</name>
        <dbReference type="ChEBI" id="CHEBI:58210"/>
    </ligand>
</feature>
<dbReference type="PROSITE" id="PS00912">
    <property type="entry name" value="DHODEHASE_2"/>
    <property type="match status" value="1"/>
</dbReference>
<dbReference type="EMBL" id="LMTZ01000013">
    <property type="protein sequence ID" value="KST69806.1"/>
    <property type="molecule type" value="Genomic_DNA"/>
</dbReference>
<gene>
    <name evidence="11" type="primary">pyrD</name>
    <name evidence="13" type="ORF">BC008_30650</name>
    <name evidence="14" type="ORF">BC008_36200</name>
</gene>
<proteinExistence type="inferred from homology"/>
<evidence type="ECO:0000256" key="9">
    <source>
        <dbReference type="ARBA" id="ARBA00023136"/>
    </source>
</evidence>
<keyword evidence="9 11" id="KW-0472">Membrane</keyword>
<dbReference type="InterPro" id="IPR050074">
    <property type="entry name" value="DHO_dehydrogenase"/>
</dbReference>
<dbReference type="NCBIfam" id="NF003652">
    <property type="entry name" value="PRK05286.2-5"/>
    <property type="match status" value="1"/>
</dbReference>
<evidence type="ECO:0000256" key="10">
    <source>
        <dbReference type="ARBA" id="ARBA00048639"/>
    </source>
</evidence>
<dbReference type="Proteomes" id="UP000053372">
    <property type="component" value="Unassembled WGS sequence"/>
</dbReference>
<dbReference type="InterPro" id="IPR001295">
    <property type="entry name" value="Dihydroorotate_DH_CS"/>
</dbReference>
<feature type="binding site" evidence="11">
    <location>
        <position position="229"/>
    </location>
    <ligand>
        <name>FMN</name>
        <dbReference type="ChEBI" id="CHEBI:58210"/>
    </ligand>
</feature>
<feature type="binding site" evidence="11">
    <location>
        <position position="196"/>
    </location>
    <ligand>
        <name>substrate</name>
    </ligand>
</feature>
<evidence type="ECO:0000313" key="13">
    <source>
        <dbReference type="EMBL" id="KST67558.1"/>
    </source>
</evidence>
<feature type="domain" description="Dihydroorotate dehydrogenase catalytic" evidence="12">
    <location>
        <begin position="61"/>
        <end position="356"/>
    </location>
</feature>
<dbReference type="GO" id="GO:0106430">
    <property type="term" value="F:dihydroorotate dehydrogenase (quinone) activity"/>
    <property type="evidence" value="ECO:0007669"/>
    <property type="project" value="UniProtKB-EC"/>
</dbReference>
<feature type="binding site" evidence="11">
    <location>
        <position position="82"/>
    </location>
    <ligand>
        <name>substrate</name>
    </ligand>
</feature>
<feature type="binding site" evidence="11">
    <location>
        <begin position="78"/>
        <end position="82"/>
    </location>
    <ligand>
        <name>FMN</name>
        <dbReference type="ChEBI" id="CHEBI:58210"/>
    </ligand>
</feature>
<dbReference type="PANTHER" id="PTHR48109:SF4">
    <property type="entry name" value="DIHYDROOROTATE DEHYDROGENASE (QUINONE), MITOCHONDRIAL"/>
    <property type="match status" value="1"/>
</dbReference>
<comment type="caution">
    <text evidence="13">The sequence shown here is derived from an EMBL/GenBank/DDBJ whole genome shotgun (WGS) entry which is preliminary data.</text>
</comment>
<evidence type="ECO:0000256" key="1">
    <source>
        <dbReference type="ARBA" id="ARBA00003125"/>
    </source>
</evidence>
<evidence type="ECO:0000313" key="14">
    <source>
        <dbReference type="EMBL" id="KST69806.1"/>
    </source>
</evidence>
<feature type="binding site" evidence="11">
    <location>
        <position position="191"/>
    </location>
    <ligand>
        <name>substrate</name>
    </ligand>
</feature>
<evidence type="ECO:0000256" key="8">
    <source>
        <dbReference type="ARBA" id="ARBA00023002"/>
    </source>
</evidence>
<feature type="binding site" evidence="11">
    <location>
        <position position="257"/>
    </location>
    <ligand>
        <name>FMN</name>
        <dbReference type="ChEBI" id="CHEBI:58210"/>
    </ligand>
</feature>
<dbReference type="PROSITE" id="PS00911">
    <property type="entry name" value="DHODEHASE_1"/>
    <property type="match status" value="1"/>
</dbReference>
<dbReference type="GO" id="GO:0005737">
    <property type="term" value="C:cytoplasm"/>
    <property type="evidence" value="ECO:0007669"/>
    <property type="project" value="InterPro"/>
</dbReference>
<dbReference type="GO" id="GO:0006207">
    <property type="term" value="P:'de novo' pyrimidine nucleobase biosynthetic process"/>
    <property type="evidence" value="ECO:0007669"/>
    <property type="project" value="UniProtKB-UniRule"/>
</dbReference>
<evidence type="ECO:0000313" key="15">
    <source>
        <dbReference type="Proteomes" id="UP000053372"/>
    </source>
</evidence>
<dbReference type="UniPathway" id="UPA00070">
    <property type="reaction ID" value="UER00946"/>
</dbReference>
<evidence type="ECO:0000256" key="7">
    <source>
        <dbReference type="ARBA" id="ARBA00022975"/>
    </source>
</evidence>
<dbReference type="NCBIfam" id="NF003650">
    <property type="entry name" value="PRK05286.2-3"/>
    <property type="match status" value="1"/>
</dbReference>
<dbReference type="OrthoDB" id="9802377at2"/>
<dbReference type="EC" id="1.3.5.2" evidence="11"/>
<accession>A0A0V7ZTQ2</accession>
<dbReference type="InterPro" id="IPR005719">
    <property type="entry name" value="Dihydroorotate_DH_2"/>
</dbReference>
<dbReference type="AlphaFoldDB" id="A0A0V7ZTQ2"/>
<dbReference type="Pfam" id="PF01180">
    <property type="entry name" value="DHO_dh"/>
    <property type="match status" value="1"/>
</dbReference>
<keyword evidence="6 11" id="KW-0288">FMN</keyword>
<comment type="function">
    <text evidence="1 11">Catalyzes the conversion of dihydroorotate to orotate with quinone as electron acceptor.</text>
</comment>
<feature type="binding site" evidence="11">
    <location>
        <position position="158"/>
    </location>
    <ligand>
        <name>FMN</name>
        <dbReference type="ChEBI" id="CHEBI:58210"/>
    </ligand>
</feature>
<evidence type="ECO:0000256" key="11">
    <source>
        <dbReference type="HAMAP-Rule" id="MF_00225"/>
    </source>
</evidence>
<dbReference type="CDD" id="cd04738">
    <property type="entry name" value="DHOD_2_like"/>
    <property type="match status" value="1"/>
</dbReference>
<dbReference type="RefSeq" id="WP_027843007.1">
    <property type="nucleotide sequence ID" value="NZ_LMTZ01000013.1"/>
</dbReference>
<sequence length="381" mass="41541">MNIYQSLVRPILFNLLKADPEQLHSSTLSSLSWLEQNRHIAGVSSIARHLEKTLCISDQKLEQNLFGLHFPNPMGLAAGFDKDGVAAAIWSHFGFGFAELGTVTYLAQPGNPKPRLFRLPLDYAALNRMGFNNRGAEAMATRLKSVSINSSSIPIGINLGKSKVTPLADAADDYLNSFRLLKDYGKYFVVNVSSPNTPGLRKLQDASFLASILTALQAENSLRKPIFVKIAPDLEWEAIADIISLVQQSGLAGIIATNTTISREGLKTQAIERTGNSPQQEAGGISGAPVRDRSTEVIRYIYQQTGGKMPIIGVGGVFNAEDAWEKITAGATLVQVYTGWIYQGPMMIRQILEGLLVKLEQNKLNSISEAVGLQVKQQKSI</sequence>
<keyword evidence="15" id="KW-1185">Reference proteome</keyword>
<dbReference type="InterPro" id="IPR013785">
    <property type="entry name" value="Aldolase_TIM"/>
</dbReference>
<evidence type="ECO:0000256" key="3">
    <source>
        <dbReference type="ARBA" id="ARBA00005161"/>
    </source>
</evidence>
<feature type="binding site" evidence="11">
    <location>
        <begin position="258"/>
        <end position="259"/>
    </location>
    <ligand>
        <name>substrate</name>
    </ligand>
</feature>
<dbReference type="Gene3D" id="3.20.20.70">
    <property type="entry name" value="Aldolase class I"/>
    <property type="match status" value="1"/>
</dbReference>
<reference evidence="13 15" key="1">
    <citation type="journal article" date="2015" name="Genome Announc.">
        <title>Draft Genome of the Euendolithic (true boring) Cyanobacterium Mastigocoleus testarum strain BC008.</title>
        <authorList>
            <person name="Guida B.S."/>
            <person name="Garcia-Pichel F."/>
        </authorList>
    </citation>
    <scope>NUCLEOTIDE SEQUENCE [LARGE SCALE GENOMIC DNA]</scope>
    <source>
        <strain evidence="13 15">BC008</strain>
    </source>
</reference>
<organism evidence="13 15">
    <name type="scientific">Mastigocoleus testarum BC008</name>
    <dbReference type="NCBI Taxonomy" id="371196"/>
    <lineage>
        <taxon>Bacteria</taxon>
        <taxon>Bacillati</taxon>
        <taxon>Cyanobacteriota</taxon>
        <taxon>Cyanophyceae</taxon>
        <taxon>Nostocales</taxon>
        <taxon>Hapalosiphonaceae</taxon>
        <taxon>Mastigocoleus</taxon>
    </lineage>
</organism>
<comment type="pathway">
    <text evidence="3 11">Pyrimidine metabolism; UMP biosynthesis via de novo pathway; orotate from (S)-dihydroorotate (quinone route): step 1/1.</text>
</comment>
<evidence type="ECO:0000259" key="12">
    <source>
        <dbReference type="Pfam" id="PF01180"/>
    </source>
</evidence>
<comment type="cofactor">
    <cofactor evidence="11">
        <name>FMN</name>
        <dbReference type="ChEBI" id="CHEBI:58210"/>
    </cofactor>
    <text evidence="11">Binds 1 FMN per subunit.</text>
</comment>
<evidence type="ECO:0000256" key="4">
    <source>
        <dbReference type="ARBA" id="ARBA00005359"/>
    </source>
</evidence>
<dbReference type="GO" id="GO:0044205">
    <property type="term" value="P:'de novo' UMP biosynthetic process"/>
    <property type="evidence" value="ECO:0007669"/>
    <property type="project" value="UniProtKB-UniRule"/>
</dbReference>
<evidence type="ECO:0000256" key="2">
    <source>
        <dbReference type="ARBA" id="ARBA00004370"/>
    </source>
</evidence>
<evidence type="ECO:0000256" key="6">
    <source>
        <dbReference type="ARBA" id="ARBA00022643"/>
    </source>
</evidence>
<name>A0A0V7ZTQ2_9CYAN</name>
<feature type="active site" description="Nucleophile" evidence="11">
    <location>
        <position position="194"/>
    </location>
</feature>
<feature type="binding site" evidence="11">
    <location>
        <begin position="127"/>
        <end position="131"/>
    </location>
    <ligand>
        <name>substrate</name>
    </ligand>
</feature>
<keyword evidence="11" id="KW-1003">Cell membrane</keyword>
<keyword evidence="7 11" id="KW-0665">Pyrimidine biosynthesis</keyword>
<keyword evidence="8 11" id="KW-0560">Oxidoreductase</keyword>
<comment type="similarity">
    <text evidence="4 11">Belongs to the dihydroorotate dehydrogenase family. Type 2 subfamily.</text>
</comment>
<protein>
    <recommendedName>
        <fullName evidence="11">Dihydroorotate dehydrogenase (quinone)</fullName>
        <ecNumber evidence="11">1.3.5.2</ecNumber>
    </recommendedName>
    <alternativeName>
        <fullName evidence="11">DHOdehase</fullName>
        <shortName evidence="11">DHOD</shortName>
        <shortName evidence="11">DHODase</shortName>
    </alternativeName>
    <alternativeName>
        <fullName evidence="11">Dihydroorotate oxidase</fullName>
    </alternativeName>
</protein>
<feature type="binding site" evidence="11">
    <location>
        <begin position="337"/>
        <end position="338"/>
    </location>
    <ligand>
        <name>FMN</name>
        <dbReference type="ChEBI" id="CHEBI:58210"/>
    </ligand>
</feature>
<comment type="subcellular location">
    <subcellularLocation>
        <location evidence="11">Cell membrane</location>
        <topology evidence="11">Peripheral membrane protein</topology>
    </subcellularLocation>
    <subcellularLocation>
        <location evidence="2">Membrane</location>
    </subcellularLocation>
</comment>
<feature type="binding site" evidence="11">
    <location>
        <position position="287"/>
    </location>
    <ligand>
        <name>FMN</name>
        <dbReference type="ChEBI" id="CHEBI:58210"/>
    </ligand>
</feature>
<evidence type="ECO:0000256" key="5">
    <source>
        <dbReference type="ARBA" id="ARBA00022630"/>
    </source>
</evidence>
<dbReference type="HAMAP" id="MF_00225">
    <property type="entry name" value="DHO_dh_type2"/>
    <property type="match status" value="1"/>
</dbReference>
<feature type="binding site" evidence="11">
    <location>
        <position position="191"/>
    </location>
    <ligand>
        <name>FMN</name>
        <dbReference type="ChEBI" id="CHEBI:58210"/>
    </ligand>
</feature>
<keyword evidence="5 11" id="KW-0285">Flavoprotein</keyword>
<dbReference type="InterPro" id="IPR005720">
    <property type="entry name" value="Dihydroorotate_DH_cat"/>
</dbReference>
<comment type="catalytic activity">
    <reaction evidence="10 11">
        <text>(S)-dihydroorotate + a quinone = orotate + a quinol</text>
        <dbReference type="Rhea" id="RHEA:30187"/>
        <dbReference type="ChEBI" id="CHEBI:24646"/>
        <dbReference type="ChEBI" id="CHEBI:30839"/>
        <dbReference type="ChEBI" id="CHEBI:30864"/>
        <dbReference type="ChEBI" id="CHEBI:132124"/>
        <dbReference type="EC" id="1.3.5.2"/>
    </reaction>
</comment>
<feature type="binding site" evidence="11">
    <location>
        <position position="316"/>
    </location>
    <ligand>
        <name>FMN</name>
        <dbReference type="ChEBI" id="CHEBI:58210"/>
    </ligand>
</feature>